<name>A0A0L1CAD5_ECOLX</name>
<accession>A0A0L1CAD5</accession>
<dbReference type="AlphaFoldDB" id="A0A0L1CAD5"/>
<evidence type="ECO:0000256" key="2">
    <source>
        <dbReference type="SAM" id="Phobius"/>
    </source>
</evidence>
<sequence>MTTNSYLEYFLTLLGWLINNGLWDVLLGTGLFALPLVFKVIGIWLRVREEGEDEGNKGLLSLPRIEHALYMGFFVIISCCVPLVNVSLGTIEYDGNRAKQCGTWTPKAPDKTGYAGVISSMDGKTAQIPLWWLMVHKLSKGVTQAAVASIPCSPDMRQMRFEVQHTRINNKALIEELQDFTNDCYSLALYSWKHQDQGMTTDKNTLRDIEWIGSRTFQSRYYNELQSKMPRSAFPWNASRDSGRPNTGRGGYPTCNEWWNEADVGLKSRVMKQADPGMWLRLSATMKMIGNTGKEYEEAVIRRLVSPVNMTVSHGGRAYAGYGGNADLSLDNTVTRVFSTGGVALGSLAAFPALDAMRQALPMVQGILLMAIYVMLPLILAFAAYEIKTVITLTFVIFATNFLTFWWELARWLDSWMFTALYSSGTHSRFNMAGFQNTSDDLIMNLVMGSMFLILPALWMGALSWAGVQIGGGIAQSMGDGTRQAQNTGGSAVDILQKAGMRGMSGGGASNQQVMERQQPKSNK</sequence>
<feature type="region of interest" description="Disordered" evidence="1">
    <location>
        <begin position="504"/>
        <end position="524"/>
    </location>
</feature>
<dbReference type="InterPro" id="IPR012931">
    <property type="entry name" value="TraG_N_Proteobacteria"/>
</dbReference>
<evidence type="ECO:0000313" key="4">
    <source>
        <dbReference type="EMBL" id="QMP48034.1"/>
    </source>
</evidence>
<dbReference type="Proteomes" id="UP000514715">
    <property type="component" value="Chromosome"/>
</dbReference>
<evidence type="ECO:0000313" key="5">
    <source>
        <dbReference type="Proteomes" id="UP000514715"/>
    </source>
</evidence>
<feature type="domain" description="TraG N-terminal Proteobacteria" evidence="3">
    <location>
        <begin position="8"/>
        <end position="485"/>
    </location>
</feature>
<dbReference type="Pfam" id="PF07916">
    <property type="entry name" value="TraG_N"/>
    <property type="match status" value="1"/>
</dbReference>
<keyword evidence="2" id="KW-0472">Membrane</keyword>
<feature type="transmembrane region" description="Helical" evidence="2">
    <location>
        <begin position="363"/>
        <end position="383"/>
    </location>
</feature>
<feature type="transmembrane region" description="Helical" evidence="2">
    <location>
        <begin position="68"/>
        <end position="91"/>
    </location>
</feature>
<keyword evidence="2" id="KW-1133">Transmembrane helix</keyword>
<feature type="compositionally biased region" description="Polar residues" evidence="1">
    <location>
        <begin position="511"/>
        <end position="524"/>
    </location>
</feature>
<proteinExistence type="predicted"/>
<protein>
    <submittedName>
        <fullName evidence="4">Conjugal transfer protein TraG N-terminal domain-containing protein</fullName>
    </submittedName>
</protein>
<dbReference type="EMBL" id="CP057975">
    <property type="protein sequence ID" value="QMP48034.1"/>
    <property type="molecule type" value="Genomic_DNA"/>
</dbReference>
<keyword evidence="2" id="KW-0812">Transmembrane</keyword>
<feature type="transmembrane region" description="Helical" evidence="2">
    <location>
        <begin position="390"/>
        <end position="407"/>
    </location>
</feature>
<evidence type="ECO:0000256" key="1">
    <source>
        <dbReference type="SAM" id="MobiDB-lite"/>
    </source>
</evidence>
<feature type="transmembrane region" description="Helical" evidence="2">
    <location>
        <begin position="25"/>
        <end position="47"/>
    </location>
</feature>
<gene>
    <name evidence="4" type="ORF">HVW04_20070</name>
</gene>
<feature type="transmembrane region" description="Helical" evidence="2">
    <location>
        <begin position="442"/>
        <end position="468"/>
    </location>
</feature>
<evidence type="ECO:0000259" key="3">
    <source>
        <dbReference type="Pfam" id="PF07916"/>
    </source>
</evidence>
<organism evidence="4 5">
    <name type="scientific">Escherichia coli</name>
    <dbReference type="NCBI Taxonomy" id="562"/>
    <lineage>
        <taxon>Bacteria</taxon>
        <taxon>Pseudomonadati</taxon>
        <taxon>Pseudomonadota</taxon>
        <taxon>Gammaproteobacteria</taxon>
        <taxon>Enterobacterales</taxon>
        <taxon>Enterobacteriaceae</taxon>
        <taxon>Escherichia</taxon>
    </lineage>
</organism>
<reference evidence="4 5" key="1">
    <citation type="submission" date="2020-06" db="EMBL/GenBank/DDBJ databases">
        <title>REHAB project genomes.</title>
        <authorList>
            <person name="Shaw L.P."/>
        </authorList>
    </citation>
    <scope>NUCLEOTIDE SEQUENCE [LARGE SCALE GENOMIC DNA]</scope>
    <source>
        <strain evidence="4 5">RHB07-C04</strain>
    </source>
</reference>
<dbReference type="RefSeq" id="WP_050190594.1">
    <property type="nucleotide sequence ID" value="NZ_JAIPXU010000133.1"/>
</dbReference>